<dbReference type="Pfam" id="PF00460">
    <property type="entry name" value="Flg_bb_rod"/>
    <property type="match status" value="1"/>
</dbReference>
<dbReference type="NCBIfam" id="TIGR01396">
    <property type="entry name" value="FlgB"/>
    <property type="match status" value="1"/>
</dbReference>
<comment type="similarity">
    <text evidence="2 6">Belongs to the flagella basal body rod proteins family.</text>
</comment>
<dbReference type="InterPro" id="IPR006300">
    <property type="entry name" value="FlgB"/>
</dbReference>
<keyword evidence="8" id="KW-0966">Cell projection</keyword>
<evidence type="ECO:0000256" key="3">
    <source>
        <dbReference type="ARBA" id="ARBA00014376"/>
    </source>
</evidence>
<dbReference type="Proteomes" id="UP001549691">
    <property type="component" value="Unassembled WGS sequence"/>
</dbReference>
<protein>
    <recommendedName>
        <fullName evidence="3 6">Flagellar basal body rod protein FlgB</fullName>
    </recommendedName>
</protein>
<dbReference type="PANTHER" id="PTHR30435:SF12">
    <property type="entry name" value="FLAGELLAR BASAL BODY ROD PROTEIN FLGB"/>
    <property type="match status" value="1"/>
</dbReference>
<feature type="domain" description="Flagellar basal body rod protein N-terminal" evidence="7">
    <location>
        <begin position="20"/>
        <end position="50"/>
    </location>
</feature>
<dbReference type="EMBL" id="JBEWZI010000001">
    <property type="protein sequence ID" value="MET7012595.1"/>
    <property type="molecule type" value="Genomic_DNA"/>
</dbReference>
<dbReference type="PIRSF" id="PIRSF002889">
    <property type="entry name" value="Rod_FlgB"/>
    <property type="match status" value="1"/>
</dbReference>
<organism evidence="8 9">
    <name type="scientific">Uliginosibacterium flavum</name>
    <dbReference type="NCBI Taxonomy" id="1396831"/>
    <lineage>
        <taxon>Bacteria</taxon>
        <taxon>Pseudomonadati</taxon>
        <taxon>Pseudomonadota</taxon>
        <taxon>Betaproteobacteria</taxon>
        <taxon>Rhodocyclales</taxon>
        <taxon>Zoogloeaceae</taxon>
        <taxon>Uliginosibacterium</taxon>
    </lineage>
</organism>
<comment type="caution">
    <text evidence="8">The sequence shown here is derived from an EMBL/GenBank/DDBJ whole genome shotgun (WGS) entry which is preliminary data.</text>
</comment>
<evidence type="ECO:0000259" key="7">
    <source>
        <dbReference type="Pfam" id="PF00460"/>
    </source>
</evidence>
<evidence type="ECO:0000313" key="8">
    <source>
        <dbReference type="EMBL" id="MET7012595.1"/>
    </source>
</evidence>
<evidence type="ECO:0000256" key="5">
    <source>
        <dbReference type="ARBA" id="ARBA00024934"/>
    </source>
</evidence>
<keyword evidence="4 6" id="KW-0975">Bacterial flagellum</keyword>
<evidence type="ECO:0000256" key="2">
    <source>
        <dbReference type="ARBA" id="ARBA00009677"/>
    </source>
</evidence>
<keyword evidence="8" id="KW-0969">Cilium</keyword>
<evidence type="ECO:0000256" key="1">
    <source>
        <dbReference type="ARBA" id="ARBA00004117"/>
    </source>
</evidence>
<reference evidence="8 9" key="1">
    <citation type="submission" date="2024-07" db="EMBL/GenBank/DDBJ databases">
        <title>Uliginosibacterium flavum JJ3220;KACC:17644.</title>
        <authorList>
            <person name="Kim M.K."/>
        </authorList>
    </citation>
    <scope>NUCLEOTIDE SEQUENCE [LARGE SCALE GENOMIC DNA]</scope>
    <source>
        <strain evidence="8 9">KACC:17644</strain>
    </source>
</reference>
<accession>A0ABV2TF94</accession>
<sequence length="144" mass="15572">MFEELLNGVEEMNVQLDNALRFHQTALNLRAQRQEVIAANIANADTPNFKARDIEFGSALSGALQGRVGRPIALSTTSARHLNASGVATSPQLMYRGEEQSSVDGNTVNMDTERASFAENAVHYEASLTFISGMLKTMQQAVAG</sequence>
<dbReference type="PANTHER" id="PTHR30435">
    <property type="entry name" value="FLAGELLAR PROTEIN"/>
    <property type="match status" value="1"/>
</dbReference>
<proteinExistence type="inferred from homology"/>
<dbReference type="InterPro" id="IPR019776">
    <property type="entry name" value="Flagellar_basal_body_rod_CS"/>
</dbReference>
<evidence type="ECO:0000313" key="9">
    <source>
        <dbReference type="Proteomes" id="UP001549691"/>
    </source>
</evidence>
<comment type="function">
    <text evidence="5 6">Structural component of flagellum, the bacterial motility apparatus. Part of the rod structure of flagellar basal body.</text>
</comment>
<dbReference type="InterPro" id="IPR001444">
    <property type="entry name" value="Flag_bb_rod_N"/>
</dbReference>
<gene>
    <name evidence="8" type="primary">flgB</name>
    <name evidence="8" type="ORF">ABXR19_00210</name>
</gene>
<comment type="subunit">
    <text evidence="6">The basal body constitutes a major portion of the flagellar organelle and consists of a number of rings mounted on a central rod.</text>
</comment>
<keyword evidence="9" id="KW-1185">Reference proteome</keyword>
<comment type="subcellular location">
    <subcellularLocation>
        <location evidence="1 6">Bacterial flagellum basal body</location>
    </subcellularLocation>
</comment>
<dbReference type="PROSITE" id="PS00588">
    <property type="entry name" value="FLAGELLA_BB_ROD"/>
    <property type="match status" value="1"/>
</dbReference>
<keyword evidence="8" id="KW-0282">Flagellum</keyword>
<name>A0ABV2TF94_9RHOO</name>
<evidence type="ECO:0000256" key="4">
    <source>
        <dbReference type="ARBA" id="ARBA00023143"/>
    </source>
</evidence>
<evidence type="ECO:0000256" key="6">
    <source>
        <dbReference type="PIRNR" id="PIRNR002889"/>
    </source>
</evidence>